<dbReference type="SMART" id="SM00364">
    <property type="entry name" value="LRR_BAC"/>
    <property type="match status" value="8"/>
</dbReference>
<evidence type="ECO:0000256" key="1">
    <source>
        <dbReference type="ARBA" id="ARBA00022614"/>
    </source>
</evidence>
<evidence type="ECO:0000313" key="4">
    <source>
        <dbReference type="EMBL" id="ELU06241.1"/>
    </source>
</evidence>
<dbReference type="Gene3D" id="3.80.10.10">
    <property type="entry name" value="Ribonuclease Inhibitor"/>
    <property type="match status" value="3"/>
</dbReference>
<evidence type="ECO:0000313" key="6">
    <source>
        <dbReference type="Proteomes" id="UP000014760"/>
    </source>
</evidence>
<reference evidence="6" key="1">
    <citation type="submission" date="2012-12" db="EMBL/GenBank/DDBJ databases">
        <authorList>
            <person name="Hellsten U."/>
            <person name="Grimwood J."/>
            <person name="Chapman J.A."/>
            <person name="Shapiro H."/>
            <person name="Aerts A."/>
            <person name="Otillar R.P."/>
            <person name="Terry A.Y."/>
            <person name="Boore J.L."/>
            <person name="Simakov O."/>
            <person name="Marletaz F."/>
            <person name="Cho S.-J."/>
            <person name="Edsinger-Gonzales E."/>
            <person name="Havlak P."/>
            <person name="Kuo D.-H."/>
            <person name="Larsson T."/>
            <person name="Lv J."/>
            <person name="Arendt D."/>
            <person name="Savage R."/>
            <person name="Osoegawa K."/>
            <person name="de Jong P."/>
            <person name="Lindberg D.R."/>
            <person name="Seaver E.C."/>
            <person name="Weisblat D.A."/>
            <person name="Putnam N.H."/>
            <person name="Grigoriev I.V."/>
            <person name="Rokhsar D.S."/>
        </authorList>
    </citation>
    <scope>NUCLEOTIDE SEQUENCE</scope>
    <source>
        <strain evidence="6">I ESC-2004</strain>
    </source>
</reference>
<keyword evidence="1" id="KW-0433">Leucine-rich repeat</keyword>
<dbReference type="EnsemblMetazoa" id="CapteT203697">
    <property type="protein sequence ID" value="CapteP203697"/>
    <property type="gene ID" value="CapteG203697"/>
</dbReference>
<feature type="non-terminal residue" evidence="4">
    <location>
        <position position="454"/>
    </location>
</feature>
<sequence>MAAMLFLLVAMILVENSHQEYVYIKGMSLTSIPEDLVSKKVTVLHAENNDIVELDSIPKLPTLKYLYLSRNKLYSFPNLENVAETLEYLYLEYNNISYINSDRLDMLAHLKYLYLTQNSISSIPDVSGPSDTLTLLKLDYNAFTTFPRWEVFGKSLTYLNLIQNEISEVTADMFRNITKLTSLYLEYNNLRSDTFSLPGSLNLTALYLTRNSFTEFPDIGNITTLINLKLSKNQLTNIPEETFSKLTSLQTLFLDSNQIPLDGVPDVIGPNGTLVTLYLGKNPIKEMPRWNNLSKSLVTLSLKGTTVSELTDEDLDYFPALKSLDLSTANLSEFPYLPRHGSQLTKLNLYNNKIERLTEVELQPLQNLSTITCSANRLTSIPNLCFANFKPNFNLVLKSSLLTCDTKMALALGAREAIASYQLDLTSSKCSQPAQLQNQYVENVPIEQMENPIG</sequence>
<dbReference type="HOGENOM" id="CLU_505520_0_0_1"/>
<evidence type="ECO:0000256" key="3">
    <source>
        <dbReference type="SAM" id="SignalP"/>
    </source>
</evidence>
<reference evidence="5" key="3">
    <citation type="submission" date="2015-06" db="UniProtKB">
        <authorList>
            <consortium name="EnsemblMetazoa"/>
        </authorList>
    </citation>
    <scope>IDENTIFICATION</scope>
</reference>
<dbReference type="SMART" id="SM00365">
    <property type="entry name" value="LRR_SD22"/>
    <property type="match status" value="6"/>
</dbReference>
<dbReference type="OMA" id="WDRENIN"/>
<name>R7US66_CAPTE</name>
<evidence type="ECO:0000256" key="2">
    <source>
        <dbReference type="ARBA" id="ARBA00022737"/>
    </source>
</evidence>
<dbReference type="OrthoDB" id="660555at2759"/>
<evidence type="ECO:0000313" key="5">
    <source>
        <dbReference type="EnsemblMetazoa" id="CapteP203697"/>
    </source>
</evidence>
<gene>
    <name evidence="4" type="ORF">CAPTEDRAFT_203697</name>
</gene>
<dbReference type="SUPFAM" id="SSF52058">
    <property type="entry name" value="L domain-like"/>
    <property type="match status" value="2"/>
</dbReference>
<dbReference type="PROSITE" id="PS51450">
    <property type="entry name" value="LRR"/>
    <property type="match status" value="4"/>
</dbReference>
<dbReference type="GO" id="GO:0005615">
    <property type="term" value="C:extracellular space"/>
    <property type="evidence" value="ECO:0007669"/>
    <property type="project" value="TreeGrafter"/>
</dbReference>
<dbReference type="Pfam" id="PF13855">
    <property type="entry name" value="LRR_8"/>
    <property type="match status" value="2"/>
</dbReference>
<reference evidence="4 6" key="2">
    <citation type="journal article" date="2013" name="Nature">
        <title>Insights into bilaterian evolution from three spiralian genomes.</title>
        <authorList>
            <person name="Simakov O."/>
            <person name="Marletaz F."/>
            <person name="Cho S.J."/>
            <person name="Edsinger-Gonzales E."/>
            <person name="Havlak P."/>
            <person name="Hellsten U."/>
            <person name="Kuo D.H."/>
            <person name="Larsson T."/>
            <person name="Lv J."/>
            <person name="Arendt D."/>
            <person name="Savage R."/>
            <person name="Osoegawa K."/>
            <person name="de Jong P."/>
            <person name="Grimwood J."/>
            <person name="Chapman J.A."/>
            <person name="Shapiro H."/>
            <person name="Aerts A."/>
            <person name="Otillar R.P."/>
            <person name="Terry A.Y."/>
            <person name="Boore J.L."/>
            <person name="Grigoriev I.V."/>
            <person name="Lindberg D.R."/>
            <person name="Seaver E.C."/>
            <person name="Weisblat D.A."/>
            <person name="Putnam N.H."/>
            <person name="Rokhsar D.S."/>
        </authorList>
    </citation>
    <scope>NUCLEOTIDE SEQUENCE</scope>
    <source>
        <strain evidence="4 6">I ESC-2004</strain>
    </source>
</reference>
<feature type="signal peptide" evidence="3">
    <location>
        <begin position="1"/>
        <end position="19"/>
    </location>
</feature>
<protein>
    <recommendedName>
        <fullName evidence="7">LRRCT domain-containing protein</fullName>
    </recommendedName>
</protein>
<dbReference type="PANTHER" id="PTHR45712:SF22">
    <property type="entry name" value="INSULIN-LIKE GROWTH FACTOR-BINDING PROTEIN COMPLEX ACID LABILE SUBUNIT"/>
    <property type="match status" value="1"/>
</dbReference>
<dbReference type="STRING" id="283909.R7US66"/>
<keyword evidence="2" id="KW-0677">Repeat</keyword>
<keyword evidence="6" id="KW-1185">Reference proteome</keyword>
<dbReference type="EMBL" id="AMQN01022948">
    <property type="status" value="NOT_ANNOTATED_CDS"/>
    <property type="molecule type" value="Genomic_DNA"/>
</dbReference>
<dbReference type="EMBL" id="KB300853">
    <property type="protein sequence ID" value="ELU06241.1"/>
    <property type="molecule type" value="Genomic_DNA"/>
</dbReference>
<dbReference type="InterPro" id="IPR001611">
    <property type="entry name" value="Leu-rich_rpt"/>
</dbReference>
<feature type="chain" id="PRO_5008788371" description="LRRCT domain-containing protein" evidence="3">
    <location>
        <begin position="20"/>
        <end position="454"/>
    </location>
</feature>
<dbReference type="InterPro" id="IPR003591">
    <property type="entry name" value="Leu-rich_rpt_typical-subtyp"/>
</dbReference>
<dbReference type="InterPro" id="IPR050333">
    <property type="entry name" value="SLRP"/>
</dbReference>
<dbReference type="InterPro" id="IPR032675">
    <property type="entry name" value="LRR_dom_sf"/>
</dbReference>
<keyword evidence="3" id="KW-0732">Signal</keyword>
<dbReference type="AlphaFoldDB" id="R7US66"/>
<dbReference type="PANTHER" id="PTHR45712">
    <property type="entry name" value="AGAP008170-PA"/>
    <property type="match status" value="1"/>
</dbReference>
<accession>R7US66</accession>
<organism evidence="4">
    <name type="scientific">Capitella teleta</name>
    <name type="common">Polychaete worm</name>
    <dbReference type="NCBI Taxonomy" id="283909"/>
    <lineage>
        <taxon>Eukaryota</taxon>
        <taxon>Metazoa</taxon>
        <taxon>Spiralia</taxon>
        <taxon>Lophotrochozoa</taxon>
        <taxon>Annelida</taxon>
        <taxon>Polychaeta</taxon>
        <taxon>Sedentaria</taxon>
        <taxon>Scolecida</taxon>
        <taxon>Capitellidae</taxon>
        <taxon>Capitella</taxon>
    </lineage>
</organism>
<dbReference type="SMART" id="SM00369">
    <property type="entry name" value="LRR_TYP"/>
    <property type="match status" value="9"/>
</dbReference>
<evidence type="ECO:0008006" key="7">
    <source>
        <dbReference type="Google" id="ProtNLM"/>
    </source>
</evidence>
<proteinExistence type="predicted"/>
<dbReference type="Proteomes" id="UP000014760">
    <property type="component" value="Unassembled WGS sequence"/>
</dbReference>